<evidence type="ECO:0000313" key="1">
    <source>
        <dbReference type="EMBL" id="EGV97550.1"/>
    </source>
</evidence>
<proteinExistence type="predicted"/>
<accession>G3H0A5</accession>
<evidence type="ECO:0000313" key="2">
    <source>
        <dbReference type="Proteomes" id="UP000001075"/>
    </source>
</evidence>
<dbReference type="InParanoid" id="G3H0A5"/>
<dbReference type="AlphaFoldDB" id="G3H0A5"/>
<sequence length="83" mass="9677">MGISLPQDPAIPLQHIPKRSTFIQQGHLFNYVHSSIICNSQKLEAARCPSAEEWIEKMWYISTMEYYSVGQCRTTQQKQRMES</sequence>
<name>G3H0A5_CRIGR</name>
<dbReference type="Proteomes" id="UP000001075">
    <property type="component" value="Unassembled WGS sequence"/>
</dbReference>
<organism evidence="1 2">
    <name type="scientific">Cricetulus griseus</name>
    <name type="common">Chinese hamster</name>
    <name type="synonym">Cricetulus barabensis griseus</name>
    <dbReference type="NCBI Taxonomy" id="10029"/>
    <lineage>
        <taxon>Eukaryota</taxon>
        <taxon>Metazoa</taxon>
        <taxon>Chordata</taxon>
        <taxon>Craniata</taxon>
        <taxon>Vertebrata</taxon>
        <taxon>Euteleostomi</taxon>
        <taxon>Mammalia</taxon>
        <taxon>Eutheria</taxon>
        <taxon>Euarchontoglires</taxon>
        <taxon>Glires</taxon>
        <taxon>Rodentia</taxon>
        <taxon>Myomorpha</taxon>
        <taxon>Muroidea</taxon>
        <taxon>Cricetidae</taxon>
        <taxon>Cricetinae</taxon>
        <taxon>Cricetulus</taxon>
    </lineage>
</organism>
<reference evidence="2" key="1">
    <citation type="journal article" date="2011" name="Nat. Biotechnol.">
        <title>The genomic sequence of the Chinese hamster ovary (CHO)-K1 cell line.</title>
        <authorList>
            <person name="Xu X."/>
            <person name="Nagarajan H."/>
            <person name="Lewis N.E."/>
            <person name="Pan S."/>
            <person name="Cai Z."/>
            <person name="Liu X."/>
            <person name="Chen W."/>
            <person name="Xie M."/>
            <person name="Wang W."/>
            <person name="Hammond S."/>
            <person name="Andersen M.R."/>
            <person name="Neff N."/>
            <person name="Passarelli B."/>
            <person name="Koh W."/>
            <person name="Fan H.C."/>
            <person name="Wang J."/>
            <person name="Gui Y."/>
            <person name="Lee K.H."/>
            <person name="Betenbaugh M.J."/>
            <person name="Quake S.R."/>
            <person name="Famili I."/>
            <person name="Palsson B.O."/>
            <person name="Wang J."/>
        </authorList>
    </citation>
    <scope>NUCLEOTIDE SEQUENCE [LARGE SCALE GENOMIC DNA]</scope>
    <source>
        <strain evidence="2">CHO K1 cell line</strain>
    </source>
</reference>
<dbReference type="EMBL" id="JH000089">
    <property type="protein sequence ID" value="EGV97550.1"/>
    <property type="molecule type" value="Genomic_DNA"/>
</dbReference>
<protein>
    <submittedName>
        <fullName evidence="1">Retrovirus-related Pol polyprotein LINE-1</fullName>
    </submittedName>
</protein>
<gene>
    <name evidence="1" type="ORF">I79_003559</name>
</gene>